<dbReference type="SUPFAM" id="SSF53448">
    <property type="entry name" value="Nucleotide-diphospho-sugar transferases"/>
    <property type="match status" value="1"/>
</dbReference>
<dbReference type="AlphaFoldDB" id="W8VXD6"/>
<dbReference type="KEGG" id="nmf:NMS_1733"/>
<dbReference type="PANTHER" id="PTHR43685:SF2">
    <property type="entry name" value="GLYCOSYLTRANSFERASE 2-LIKE DOMAIN-CONTAINING PROTEIN"/>
    <property type="match status" value="1"/>
</dbReference>
<dbReference type="STRING" id="1454201.NMS_1733"/>
<gene>
    <name evidence="2" type="ORF">NMS_1733</name>
</gene>
<dbReference type="EMBL" id="AP014548">
    <property type="protein sequence ID" value="BAO55742.1"/>
    <property type="molecule type" value="Genomic_DNA"/>
</dbReference>
<dbReference type="Gene3D" id="3.90.550.10">
    <property type="entry name" value="Spore Coat Polysaccharide Biosynthesis Protein SpsA, Chain A"/>
    <property type="match status" value="1"/>
</dbReference>
<dbReference type="InterPro" id="IPR001173">
    <property type="entry name" value="Glyco_trans_2-like"/>
</dbReference>
<dbReference type="Pfam" id="PF00535">
    <property type="entry name" value="Glycos_transf_2"/>
    <property type="match status" value="1"/>
</dbReference>
<reference evidence="2 3" key="1">
    <citation type="journal article" date="2014" name="Proc. Natl. Acad. Sci. U.S.A.">
        <title>Functional characterization of flavobacteria rhodopsins reveals a unique class of light-driven chloride pump in bacteria.</title>
        <authorList>
            <person name="Yoshizawa S."/>
            <person name="Kumagai Y."/>
            <person name="Kim H."/>
            <person name="Ogura Y."/>
            <person name="Hayashi T."/>
            <person name="Iwasaki W."/>
            <person name="DeLong E.F."/>
            <person name="Kogure K."/>
        </authorList>
    </citation>
    <scope>NUCLEOTIDE SEQUENCE [LARGE SCALE GENOMIC DNA]</scope>
    <source>
        <strain evidence="2 3">S1-08</strain>
    </source>
</reference>
<dbReference type="GO" id="GO:0016740">
    <property type="term" value="F:transferase activity"/>
    <property type="evidence" value="ECO:0007669"/>
    <property type="project" value="UniProtKB-KW"/>
</dbReference>
<accession>W8VXD6</accession>
<dbReference type="HOGENOM" id="CLU_952319_0_0_10"/>
<feature type="domain" description="Glycosyltransferase 2-like" evidence="1">
    <location>
        <begin position="5"/>
        <end position="134"/>
    </location>
</feature>
<dbReference type="RefSeq" id="WP_041496287.1">
    <property type="nucleotide sequence ID" value="NZ_AP014548.1"/>
</dbReference>
<dbReference type="OrthoDB" id="1143197at2"/>
<proteinExistence type="predicted"/>
<name>W8VXD6_9FLAO</name>
<keyword evidence="2" id="KW-0808">Transferase</keyword>
<evidence type="ECO:0000313" key="2">
    <source>
        <dbReference type="EMBL" id="BAO55742.1"/>
    </source>
</evidence>
<dbReference type="InterPro" id="IPR029044">
    <property type="entry name" value="Nucleotide-diphossugar_trans"/>
</dbReference>
<dbReference type="InterPro" id="IPR050834">
    <property type="entry name" value="Glycosyltransf_2"/>
</dbReference>
<evidence type="ECO:0000259" key="1">
    <source>
        <dbReference type="Pfam" id="PF00535"/>
    </source>
</evidence>
<dbReference type="Proteomes" id="UP000031760">
    <property type="component" value="Chromosome"/>
</dbReference>
<evidence type="ECO:0000313" key="3">
    <source>
        <dbReference type="Proteomes" id="UP000031760"/>
    </source>
</evidence>
<organism evidence="2 3">
    <name type="scientific">Nonlabens marinus S1-08</name>
    <dbReference type="NCBI Taxonomy" id="1454201"/>
    <lineage>
        <taxon>Bacteria</taxon>
        <taxon>Pseudomonadati</taxon>
        <taxon>Bacteroidota</taxon>
        <taxon>Flavobacteriia</taxon>
        <taxon>Flavobacteriales</taxon>
        <taxon>Flavobacteriaceae</taxon>
        <taxon>Nonlabens</taxon>
    </lineage>
</organism>
<keyword evidence="3" id="KW-1185">Reference proteome</keyword>
<dbReference type="CDD" id="cd00761">
    <property type="entry name" value="Glyco_tranf_GTA_type"/>
    <property type="match status" value="1"/>
</dbReference>
<protein>
    <submittedName>
        <fullName evidence="2">Putative transferase</fullName>
    </submittedName>
</protein>
<sequence>MKKISLLIATKNRKESLAYTLEKCSFLVQDPEVECIICDDGSSDGTSQFLQQHYPHITILRHETSNGIHSCRNSMFEKVSTPFAITVDDDIHFLKKIKIEEILEFFQDHQDAAVMAFRIFWGIEAPHIIEHQDVIERVRSFGAGAHAMRMSDWKKIRMLPEWFEFYGEEDLMALELFKQERYIYYYPDIGVHHRVDLKTRKLDRQDYYTRLRKGIRSGWYLYAMYYPVRKGLLKIAYSLYSKLKNFVFHGDLKMAQTLFYVIKDFTLHIFSYKNESRLTSKELKLYEKLPEAKIYWLPKDQNS</sequence>
<dbReference type="PANTHER" id="PTHR43685">
    <property type="entry name" value="GLYCOSYLTRANSFERASE"/>
    <property type="match status" value="1"/>
</dbReference>